<name>A0A2T2X914_9FIRM</name>
<accession>A0A2T2X914</accession>
<reference evidence="5 6" key="1">
    <citation type="journal article" date="2014" name="BMC Genomics">
        <title>Comparison of environmental and isolate Sulfobacillus genomes reveals diverse carbon, sulfur, nitrogen, and hydrogen metabolisms.</title>
        <authorList>
            <person name="Justice N.B."/>
            <person name="Norman A."/>
            <person name="Brown C.T."/>
            <person name="Singh A."/>
            <person name="Thomas B.C."/>
            <person name="Banfield J.F."/>
        </authorList>
    </citation>
    <scope>NUCLEOTIDE SEQUENCE [LARGE SCALE GENOMIC DNA]</scope>
    <source>
        <strain evidence="5">AMDSBA1</strain>
    </source>
</reference>
<dbReference type="GO" id="GO:0009523">
    <property type="term" value="C:photosystem II"/>
    <property type="evidence" value="ECO:0007669"/>
    <property type="project" value="UniProtKB-KW"/>
</dbReference>
<comment type="caution">
    <text evidence="5">The sequence shown here is derived from an EMBL/GenBank/DDBJ whole genome shotgun (WGS) entry which is preliminary data.</text>
</comment>
<dbReference type="InterPro" id="IPR028203">
    <property type="entry name" value="PSII_CF48-like_dom"/>
</dbReference>
<keyword evidence="2" id="KW-0604">Photosystem II</keyword>
<dbReference type="Pfam" id="PF14870">
    <property type="entry name" value="PSII_BNR"/>
    <property type="match status" value="1"/>
</dbReference>
<dbReference type="GO" id="GO:0015979">
    <property type="term" value="P:photosynthesis"/>
    <property type="evidence" value="ECO:0007669"/>
    <property type="project" value="UniProtKB-KW"/>
</dbReference>
<feature type="chain" id="PRO_5015604731" description="Photosynthesis system II assembly factor Ycf48/Hcf136-like domain-containing protein" evidence="3">
    <location>
        <begin position="37"/>
        <end position="655"/>
    </location>
</feature>
<feature type="domain" description="Photosynthesis system II assembly factor Ycf48/Hcf136-like" evidence="4">
    <location>
        <begin position="558"/>
        <end position="652"/>
    </location>
</feature>
<dbReference type="EMBL" id="PXYT01000005">
    <property type="protein sequence ID" value="PSR30982.1"/>
    <property type="molecule type" value="Genomic_DNA"/>
</dbReference>
<dbReference type="PROSITE" id="PS51257">
    <property type="entry name" value="PROKAR_LIPOPROTEIN"/>
    <property type="match status" value="1"/>
</dbReference>
<evidence type="ECO:0000313" key="6">
    <source>
        <dbReference type="Proteomes" id="UP000242699"/>
    </source>
</evidence>
<evidence type="ECO:0000256" key="1">
    <source>
        <dbReference type="ARBA" id="ARBA00022531"/>
    </source>
</evidence>
<dbReference type="Gene3D" id="2.130.10.10">
    <property type="entry name" value="YVTN repeat-like/Quinoprotein amine dehydrogenase"/>
    <property type="match status" value="3"/>
</dbReference>
<proteinExistence type="predicted"/>
<dbReference type="InterPro" id="IPR015943">
    <property type="entry name" value="WD40/YVTN_repeat-like_dom_sf"/>
</dbReference>
<evidence type="ECO:0000313" key="5">
    <source>
        <dbReference type="EMBL" id="PSR30982.1"/>
    </source>
</evidence>
<keyword evidence="1" id="KW-0602">Photosynthesis</keyword>
<evidence type="ECO:0000256" key="3">
    <source>
        <dbReference type="SAM" id="SignalP"/>
    </source>
</evidence>
<sequence>MREYPKGNMQMRYRVIGLGALSLVLAGCNASPKPTAAPPPLTPGPIHPVNTVTAHILPSSQATAMIPTAVDPLSPSLIYALAQTSSNAQVLRSQDGGQHWTRIGTVPGSSPKQLEFVNSEDGLAISPHTLWSTRNGGQSWTLQNRQGLEHVCFANAHVGFAITPNQHQVVGTIDGGHIWNVRLSSPDVSFSDVSAAGTSVVYALGGSSSGPRLYRSTNDGKSWTLLFANVSQSPLARAYKQYVKAMAFPTVNPLPQFKQGGQIDFTSPTTGWATLFSGNYLAQAVLRTTDGGAAWNYVWGNSGCAMGCNAMGGGLHPATFYGPADVWRFDLTRIDVSTNAGKSWQHSSPLPFSLAASQAVNDIAMISPTVGWLSTPAGIYATVDGGLHWAQQWPNIPMTASRISMRPSGAGWMVTQNLASTLWVTHNGGETWTALPHTFGVIASLDLWNHSRGMVVSLQGVSGITRDGGRQWIPLNWPQSMKSGLNQALGIQFVNSRDGWATNLSDQLLTTENGGRKWSPVHQFPPGPLAVDFLSTHDGWALTGVKSSRVSPSRWNVHVVMTHDGGKNWSSAGSIHLLENPMSLSFISMNQGWVATANSLLETTDGGRTWSAVSLPHVHPASIDALSAHSVYLVTLRGRLLKTQNGGKTWISLIP</sequence>
<evidence type="ECO:0000259" key="4">
    <source>
        <dbReference type="Pfam" id="PF14870"/>
    </source>
</evidence>
<feature type="signal peptide" evidence="3">
    <location>
        <begin position="1"/>
        <end position="36"/>
    </location>
</feature>
<keyword evidence="3" id="KW-0732">Signal</keyword>
<organism evidence="5 6">
    <name type="scientific">Sulfobacillus benefaciens</name>
    <dbReference type="NCBI Taxonomy" id="453960"/>
    <lineage>
        <taxon>Bacteria</taxon>
        <taxon>Bacillati</taxon>
        <taxon>Bacillota</taxon>
        <taxon>Clostridia</taxon>
        <taxon>Eubacteriales</taxon>
        <taxon>Clostridiales Family XVII. Incertae Sedis</taxon>
        <taxon>Sulfobacillus</taxon>
    </lineage>
</organism>
<dbReference type="PANTHER" id="PTHR47199">
    <property type="entry name" value="PHOTOSYSTEM II STABILITY/ASSEMBLY FACTOR HCF136, CHLOROPLASTIC"/>
    <property type="match status" value="1"/>
</dbReference>
<gene>
    <name evidence="5" type="ORF">C7B43_03780</name>
</gene>
<evidence type="ECO:0000256" key="2">
    <source>
        <dbReference type="ARBA" id="ARBA00023276"/>
    </source>
</evidence>
<dbReference type="PANTHER" id="PTHR47199:SF2">
    <property type="entry name" value="PHOTOSYSTEM II STABILITY_ASSEMBLY FACTOR HCF136, CHLOROPLASTIC"/>
    <property type="match status" value="1"/>
</dbReference>
<dbReference type="Proteomes" id="UP000242699">
    <property type="component" value="Unassembled WGS sequence"/>
</dbReference>
<dbReference type="AlphaFoldDB" id="A0A2T2X914"/>
<dbReference type="SUPFAM" id="SSF110296">
    <property type="entry name" value="Oligoxyloglucan reducing end-specific cellobiohydrolase"/>
    <property type="match status" value="3"/>
</dbReference>
<protein>
    <recommendedName>
        <fullName evidence="4">Photosynthesis system II assembly factor Ycf48/Hcf136-like domain-containing protein</fullName>
    </recommendedName>
</protein>